<feature type="transmembrane region" description="Helical" evidence="12">
    <location>
        <begin position="186"/>
        <end position="208"/>
    </location>
</feature>
<dbReference type="InterPro" id="IPR001734">
    <property type="entry name" value="Na/solute_symporter"/>
</dbReference>
<evidence type="ECO:0000256" key="10">
    <source>
        <dbReference type="ARBA" id="ARBA00023201"/>
    </source>
</evidence>
<dbReference type="InterPro" id="IPR038377">
    <property type="entry name" value="Na/Glc_symporter_sf"/>
</dbReference>
<dbReference type="GO" id="GO:0015293">
    <property type="term" value="F:symporter activity"/>
    <property type="evidence" value="ECO:0007669"/>
    <property type="project" value="TreeGrafter"/>
</dbReference>
<evidence type="ECO:0000256" key="6">
    <source>
        <dbReference type="ARBA" id="ARBA00022989"/>
    </source>
</evidence>
<evidence type="ECO:0000256" key="7">
    <source>
        <dbReference type="ARBA" id="ARBA00023053"/>
    </source>
</evidence>
<feature type="transmembrane region" description="Helical" evidence="12">
    <location>
        <begin position="80"/>
        <end position="97"/>
    </location>
</feature>
<dbReference type="GO" id="GO:0005886">
    <property type="term" value="C:plasma membrane"/>
    <property type="evidence" value="ECO:0007669"/>
    <property type="project" value="UniProtKB-SubCell"/>
</dbReference>
<dbReference type="InterPro" id="IPR051163">
    <property type="entry name" value="Sodium:Solute_Symporter_SSF"/>
</dbReference>
<evidence type="ECO:0000256" key="4">
    <source>
        <dbReference type="ARBA" id="ARBA00022475"/>
    </source>
</evidence>
<sequence length="646" mass="70186">MVTTTTTGGDVAEATTEDYGDTEALSRVNAMKTVFQPADWVVFSLMLVCTVAIGVVSAVKNRRKATTQDYLLGGKTMSPPAVAISLLGSIVSSISVIGNPTEIYFYGTQITIALLGTVLATIVVTRSPFSICYNLKLVSLNEYLERRYKSVALRKLITLVMLFPLFVNMGMILYPPSIGLTTVTNLSGFASMAIMGAIVTFYITIGGVKAVVYTDVLQTLLMFGGVLVVVVLCCIEFGGVGEVWAIAERGGRIEFFNMDTNPMSATHFGPIHFRILPYHLYPWTHPGRLPTPCFRRTLQISKGLMWFFLPGFWCMWILFFFSGMVAYAVYSTCDPLTSGKIKKADQIIPFLVTDKLGHIPGVSGLFMAAVYGAVLSTFSSMGNSAACVLWEDFLKPLSYFRGLSDSSAIRVIKILSSISGVVAVAMGMLLGNLGSIFHILHGVTTAITGPVCGVFLSGILLPWVEIKLESLPHIYKSPSILYLCLNARPITGFLVAFSYCFWIVGGQIPEGPKPPPHLPLPVADCGALNIANFSTTLDFTILDSPTVSTPSLSMSREGESNEAHGISYCYNGFLCLITTMLGAGLVSLLVGPTCPSDVEGGLVNPTCERLCKRVWHMRHMRRVFRHDGLEGRRGDTADMTMLPKSL</sequence>
<feature type="transmembrane region" description="Helical" evidence="12">
    <location>
        <begin position="40"/>
        <end position="59"/>
    </location>
</feature>
<dbReference type="EMBL" id="JACEEZ010001228">
    <property type="protein sequence ID" value="KAG0729412.1"/>
    <property type="molecule type" value="Genomic_DNA"/>
</dbReference>
<feature type="transmembrane region" description="Helical" evidence="12">
    <location>
        <begin position="480"/>
        <end position="504"/>
    </location>
</feature>
<feature type="transmembrane region" description="Helical" evidence="12">
    <location>
        <begin position="220"/>
        <end position="247"/>
    </location>
</feature>
<name>A0A8J4YKX0_CHIOP</name>
<dbReference type="PANTHER" id="PTHR42985:SF40">
    <property type="entry name" value="LD47995P-RELATED"/>
    <property type="match status" value="1"/>
</dbReference>
<dbReference type="NCBIfam" id="TIGR00813">
    <property type="entry name" value="sss"/>
    <property type="match status" value="1"/>
</dbReference>
<evidence type="ECO:0000313" key="13">
    <source>
        <dbReference type="EMBL" id="KAG0729412.1"/>
    </source>
</evidence>
<evidence type="ECO:0000256" key="8">
    <source>
        <dbReference type="ARBA" id="ARBA00023065"/>
    </source>
</evidence>
<evidence type="ECO:0000256" key="1">
    <source>
        <dbReference type="ARBA" id="ARBA00004651"/>
    </source>
</evidence>
<evidence type="ECO:0000256" key="3">
    <source>
        <dbReference type="ARBA" id="ARBA00022448"/>
    </source>
</evidence>
<dbReference type="Proteomes" id="UP000770661">
    <property type="component" value="Unassembled WGS sequence"/>
</dbReference>
<keyword evidence="9 12" id="KW-0472">Membrane</keyword>
<keyword evidence="14" id="KW-1185">Reference proteome</keyword>
<dbReference type="AlphaFoldDB" id="A0A8J4YKX0"/>
<keyword evidence="6 12" id="KW-1133">Transmembrane helix</keyword>
<dbReference type="OrthoDB" id="6358884at2759"/>
<reference evidence="13" key="1">
    <citation type="submission" date="2020-07" db="EMBL/GenBank/DDBJ databases">
        <title>The High-quality genome of the commercially important snow crab, Chionoecetes opilio.</title>
        <authorList>
            <person name="Jeong J.-H."/>
            <person name="Ryu S."/>
        </authorList>
    </citation>
    <scope>NUCLEOTIDE SEQUENCE</scope>
    <source>
        <strain evidence="13">MADBK_172401_WGS</strain>
        <tissue evidence="13">Digestive gland</tissue>
    </source>
</reference>
<keyword evidence="7" id="KW-0915">Sodium</keyword>
<protein>
    <submittedName>
        <fullName evidence="13">Sodium-coupled monocarboxylate transporter 1</fullName>
    </submittedName>
</protein>
<comment type="caution">
    <text evidence="13">The sequence shown here is derived from an EMBL/GenBank/DDBJ whole genome shotgun (WGS) entry which is preliminary data.</text>
</comment>
<dbReference type="Pfam" id="PF00474">
    <property type="entry name" value="SSF"/>
    <property type="match status" value="2"/>
</dbReference>
<evidence type="ECO:0000313" key="14">
    <source>
        <dbReference type="Proteomes" id="UP000770661"/>
    </source>
</evidence>
<evidence type="ECO:0000256" key="11">
    <source>
        <dbReference type="RuleBase" id="RU362091"/>
    </source>
</evidence>
<feature type="transmembrane region" description="Helical" evidence="12">
    <location>
        <begin position="365"/>
        <end position="390"/>
    </location>
</feature>
<evidence type="ECO:0000256" key="5">
    <source>
        <dbReference type="ARBA" id="ARBA00022692"/>
    </source>
</evidence>
<dbReference type="PANTHER" id="PTHR42985">
    <property type="entry name" value="SODIUM-COUPLED MONOCARBOXYLATE TRANSPORTER"/>
    <property type="match status" value="1"/>
</dbReference>
<proteinExistence type="inferred from homology"/>
<comment type="subcellular location">
    <subcellularLocation>
        <location evidence="1">Cell membrane</location>
        <topology evidence="1">Multi-pass membrane protein</topology>
    </subcellularLocation>
</comment>
<keyword evidence="10" id="KW-0739">Sodium transport</keyword>
<dbReference type="Gene3D" id="1.20.1730.10">
    <property type="entry name" value="Sodium/glucose cotransporter"/>
    <property type="match status" value="1"/>
</dbReference>
<keyword evidence="4" id="KW-1003">Cell membrane</keyword>
<feature type="transmembrane region" description="Helical" evidence="12">
    <location>
        <begin position="304"/>
        <end position="330"/>
    </location>
</feature>
<dbReference type="PROSITE" id="PS50283">
    <property type="entry name" value="NA_SOLUT_SYMP_3"/>
    <property type="match status" value="1"/>
</dbReference>
<keyword evidence="3" id="KW-0813">Transport</keyword>
<accession>A0A8J4YKX0</accession>
<feature type="transmembrane region" description="Helical" evidence="12">
    <location>
        <begin position="436"/>
        <end position="460"/>
    </location>
</feature>
<evidence type="ECO:0000256" key="12">
    <source>
        <dbReference type="SAM" id="Phobius"/>
    </source>
</evidence>
<organism evidence="13 14">
    <name type="scientific">Chionoecetes opilio</name>
    <name type="common">Atlantic snow crab</name>
    <name type="synonym">Cancer opilio</name>
    <dbReference type="NCBI Taxonomy" id="41210"/>
    <lineage>
        <taxon>Eukaryota</taxon>
        <taxon>Metazoa</taxon>
        <taxon>Ecdysozoa</taxon>
        <taxon>Arthropoda</taxon>
        <taxon>Crustacea</taxon>
        <taxon>Multicrustacea</taxon>
        <taxon>Malacostraca</taxon>
        <taxon>Eumalacostraca</taxon>
        <taxon>Eucarida</taxon>
        <taxon>Decapoda</taxon>
        <taxon>Pleocyemata</taxon>
        <taxon>Brachyura</taxon>
        <taxon>Eubrachyura</taxon>
        <taxon>Majoidea</taxon>
        <taxon>Majidae</taxon>
        <taxon>Chionoecetes</taxon>
    </lineage>
</organism>
<evidence type="ECO:0000256" key="2">
    <source>
        <dbReference type="ARBA" id="ARBA00006434"/>
    </source>
</evidence>
<evidence type="ECO:0000256" key="9">
    <source>
        <dbReference type="ARBA" id="ARBA00023136"/>
    </source>
</evidence>
<feature type="transmembrane region" description="Helical" evidence="12">
    <location>
        <begin position="103"/>
        <end position="124"/>
    </location>
</feature>
<dbReference type="GO" id="GO:0006814">
    <property type="term" value="P:sodium ion transport"/>
    <property type="evidence" value="ECO:0007669"/>
    <property type="project" value="UniProtKB-KW"/>
</dbReference>
<feature type="transmembrane region" description="Helical" evidence="12">
    <location>
        <begin position="156"/>
        <end position="174"/>
    </location>
</feature>
<keyword evidence="8" id="KW-0406">Ion transport</keyword>
<comment type="similarity">
    <text evidence="2 11">Belongs to the sodium:solute symporter (SSF) (TC 2.A.21) family.</text>
</comment>
<keyword evidence="5 12" id="KW-0812">Transmembrane</keyword>
<gene>
    <name evidence="13" type="primary">slc5a8_3</name>
    <name evidence="13" type="ORF">GWK47_030374</name>
</gene>
<feature type="transmembrane region" description="Helical" evidence="12">
    <location>
        <begin position="411"/>
        <end position="430"/>
    </location>
</feature>